<dbReference type="GO" id="GO:0006412">
    <property type="term" value="P:translation"/>
    <property type="evidence" value="ECO:0007669"/>
    <property type="project" value="UniProtKB-UniRule"/>
</dbReference>
<dbReference type="GO" id="GO:0019843">
    <property type="term" value="F:rRNA binding"/>
    <property type="evidence" value="ECO:0007669"/>
    <property type="project" value="UniProtKB-UniRule"/>
</dbReference>
<evidence type="ECO:0000256" key="5">
    <source>
        <dbReference type="ARBA" id="ARBA00023274"/>
    </source>
</evidence>
<evidence type="ECO:0000313" key="10">
    <source>
        <dbReference type="EMBL" id="SEG49631.1"/>
    </source>
</evidence>
<dbReference type="Proteomes" id="UP000236728">
    <property type="component" value="Unassembled WGS sequence"/>
</dbReference>
<evidence type="ECO:0000256" key="6">
    <source>
        <dbReference type="ARBA" id="ARBA00035206"/>
    </source>
</evidence>
<feature type="domain" description="Large ribosomal subunit protein uL24 C-terminal" evidence="9">
    <location>
        <begin position="40"/>
        <end position="101"/>
    </location>
</feature>
<protein>
    <recommendedName>
        <fullName evidence="6 8">Large ribosomal subunit protein uL24</fullName>
    </recommendedName>
</protein>
<dbReference type="InterPro" id="IPR003256">
    <property type="entry name" value="Ribosomal_uL24"/>
</dbReference>
<dbReference type="GO" id="GO:1990904">
    <property type="term" value="C:ribonucleoprotein complex"/>
    <property type="evidence" value="ECO:0007669"/>
    <property type="project" value="UniProtKB-KW"/>
</dbReference>
<dbReference type="Gene3D" id="2.30.30.30">
    <property type="match status" value="1"/>
</dbReference>
<dbReference type="InterPro" id="IPR014722">
    <property type="entry name" value="Rib_uL2_dom2"/>
</dbReference>
<dbReference type="InterPro" id="IPR008991">
    <property type="entry name" value="Translation_prot_SH3-like_sf"/>
</dbReference>
<dbReference type="SUPFAM" id="SSF50104">
    <property type="entry name" value="Translation proteins SH3-like domain"/>
    <property type="match status" value="1"/>
</dbReference>
<evidence type="ECO:0000313" key="11">
    <source>
        <dbReference type="Proteomes" id="UP000236728"/>
    </source>
</evidence>
<proteinExistence type="inferred from homology"/>
<evidence type="ECO:0000256" key="1">
    <source>
        <dbReference type="ARBA" id="ARBA00010618"/>
    </source>
</evidence>
<accession>A0A1H6AM63</accession>
<keyword evidence="2 8" id="KW-0699">rRNA-binding</keyword>
<dbReference type="FunFam" id="2.30.30.30:FF:000004">
    <property type="entry name" value="50S ribosomal protein L24"/>
    <property type="match status" value="1"/>
</dbReference>
<evidence type="ECO:0000259" key="9">
    <source>
        <dbReference type="Pfam" id="PF17136"/>
    </source>
</evidence>
<comment type="similarity">
    <text evidence="1 8">Belongs to the universal ribosomal protein uL24 family.</text>
</comment>
<evidence type="ECO:0000256" key="2">
    <source>
        <dbReference type="ARBA" id="ARBA00022730"/>
    </source>
</evidence>
<dbReference type="AlphaFoldDB" id="A0A1H6AM63"/>
<dbReference type="RefSeq" id="WP_103934089.1">
    <property type="nucleotide sequence ID" value="NZ_FNVA01000005.1"/>
</dbReference>
<name>A0A1H6AM63_9BACT</name>
<gene>
    <name evidence="8" type="primary">rplX</name>
    <name evidence="10" type="ORF">SAMN05421819_3247</name>
</gene>
<comment type="subunit">
    <text evidence="8">Part of the 50S ribosomal subunit.</text>
</comment>
<dbReference type="Pfam" id="PF17136">
    <property type="entry name" value="ribosomal_L24"/>
    <property type="match status" value="1"/>
</dbReference>
<dbReference type="GO" id="GO:0003735">
    <property type="term" value="F:structural constituent of ribosome"/>
    <property type="evidence" value="ECO:0007669"/>
    <property type="project" value="InterPro"/>
</dbReference>
<dbReference type="InterPro" id="IPR041988">
    <property type="entry name" value="Ribosomal_uL24_KOW"/>
</dbReference>
<evidence type="ECO:0000256" key="7">
    <source>
        <dbReference type="ARBA" id="ARBA00058688"/>
    </source>
</evidence>
<keyword evidence="4 8" id="KW-0689">Ribosomal protein</keyword>
<reference evidence="10 11" key="1">
    <citation type="submission" date="2016-10" db="EMBL/GenBank/DDBJ databases">
        <authorList>
            <person name="de Groot N.N."/>
        </authorList>
    </citation>
    <scope>NUCLEOTIDE SEQUENCE [LARGE SCALE GENOMIC DNA]</scope>
    <source>
        <strain evidence="10 11">DSM 22489</strain>
    </source>
</reference>
<dbReference type="GO" id="GO:0005840">
    <property type="term" value="C:ribosome"/>
    <property type="evidence" value="ECO:0007669"/>
    <property type="project" value="UniProtKB-KW"/>
</dbReference>
<keyword evidence="5 8" id="KW-0687">Ribonucleoprotein</keyword>
<dbReference type="CDD" id="cd06089">
    <property type="entry name" value="KOW_RPL26"/>
    <property type="match status" value="1"/>
</dbReference>
<organism evidence="10 11">
    <name type="scientific">Bryocella elongata</name>
    <dbReference type="NCBI Taxonomy" id="863522"/>
    <lineage>
        <taxon>Bacteria</taxon>
        <taxon>Pseudomonadati</taxon>
        <taxon>Acidobacteriota</taxon>
        <taxon>Terriglobia</taxon>
        <taxon>Terriglobales</taxon>
        <taxon>Acidobacteriaceae</taxon>
        <taxon>Bryocella</taxon>
    </lineage>
</organism>
<evidence type="ECO:0000256" key="4">
    <source>
        <dbReference type="ARBA" id="ARBA00022980"/>
    </source>
</evidence>
<dbReference type="OrthoDB" id="9807419at2"/>
<evidence type="ECO:0000256" key="8">
    <source>
        <dbReference type="HAMAP-Rule" id="MF_01326"/>
    </source>
</evidence>
<evidence type="ECO:0000256" key="3">
    <source>
        <dbReference type="ARBA" id="ARBA00022884"/>
    </source>
</evidence>
<dbReference type="EMBL" id="FNVA01000005">
    <property type="protein sequence ID" value="SEG49631.1"/>
    <property type="molecule type" value="Genomic_DNA"/>
</dbReference>
<comment type="function">
    <text evidence="7 8">One of the proteins that surrounds the polypeptide exit tunnel on the outside of the subunit.</text>
</comment>
<keyword evidence="11" id="KW-1185">Reference proteome</keyword>
<dbReference type="HAMAP" id="MF_01326_B">
    <property type="entry name" value="Ribosomal_uL24_B"/>
    <property type="match status" value="1"/>
</dbReference>
<sequence length="107" mass="11592">MAKIKRNDLVVVIAGKNKGTSTHRVLRVLTDKNRVLVEGVNIVTKHKKPTQTQQGGIVKQEAPIHISNVMVVDSDGKPTRVGFSTESGKKTRIARSNGANIAEPKAK</sequence>
<dbReference type="NCBIfam" id="TIGR01079">
    <property type="entry name" value="rplX_bact"/>
    <property type="match status" value="1"/>
</dbReference>
<dbReference type="PANTHER" id="PTHR12903">
    <property type="entry name" value="MITOCHONDRIAL RIBOSOMAL PROTEIN L24"/>
    <property type="match status" value="1"/>
</dbReference>
<keyword evidence="3 8" id="KW-0694">RNA-binding</keyword>
<comment type="function">
    <text evidence="8">One of two assembly initiator proteins, it binds directly to the 5'-end of the 23S rRNA, where it nucleates assembly of the 50S subunit.</text>
</comment>
<dbReference type="InterPro" id="IPR057264">
    <property type="entry name" value="Ribosomal_uL24_C"/>
</dbReference>